<evidence type="ECO:0000256" key="3">
    <source>
        <dbReference type="ARBA" id="ARBA00023239"/>
    </source>
</evidence>
<evidence type="ECO:0000259" key="4">
    <source>
        <dbReference type="PROSITE" id="PS50991"/>
    </source>
</evidence>
<dbReference type="InterPro" id="IPR013785">
    <property type="entry name" value="Aldolase_TIM"/>
</dbReference>
<dbReference type="InterPro" id="IPR043594">
    <property type="entry name" value="HMGL"/>
</dbReference>
<name>A0ABP9DGU7_9BACT</name>
<dbReference type="PANTHER" id="PTHR42738">
    <property type="entry name" value="HYDROXYMETHYLGLUTARYL-COA LYASE"/>
    <property type="match status" value="1"/>
</dbReference>
<proteinExistence type="inferred from homology"/>
<gene>
    <name evidence="5" type="ORF">GCM10023331_31520</name>
</gene>
<dbReference type="SUPFAM" id="SSF51569">
    <property type="entry name" value="Aldolase"/>
    <property type="match status" value="1"/>
</dbReference>
<dbReference type="InterPro" id="IPR000891">
    <property type="entry name" value="PYR_CT"/>
</dbReference>
<dbReference type="EMBL" id="BAABJX010000051">
    <property type="protein sequence ID" value="GAA4844338.1"/>
    <property type="molecule type" value="Genomic_DNA"/>
</dbReference>
<dbReference type="Proteomes" id="UP001500298">
    <property type="component" value="Unassembled WGS sequence"/>
</dbReference>
<reference evidence="6" key="1">
    <citation type="journal article" date="2019" name="Int. J. Syst. Evol. Microbiol.">
        <title>The Global Catalogue of Microorganisms (GCM) 10K type strain sequencing project: providing services to taxonomists for standard genome sequencing and annotation.</title>
        <authorList>
            <consortium name="The Broad Institute Genomics Platform"/>
            <consortium name="The Broad Institute Genome Sequencing Center for Infectious Disease"/>
            <person name="Wu L."/>
            <person name="Ma J."/>
        </authorList>
    </citation>
    <scope>NUCLEOTIDE SEQUENCE [LARGE SCALE GENOMIC DNA]</scope>
    <source>
        <strain evidence="6">JCM 18326</strain>
    </source>
</reference>
<keyword evidence="2" id="KW-0479">Metal-binding</keyword>
<keyword evidence="6" id="KW-1185">Reference proteome</keyword>
<dbReference type="PROSITE" id="PS50991">
    <property type="entry name" value="PYR_CT"/>
    <property type="match status" value="1"/>
</dbReference>
<dbReference type="CDD" id="cd07938">
    <property type="entry name" value="DRE_TIM_HMGL"/>
    <property type="match status" value="1"/>
</dbReference>
<comment type="similarity">
    <text evidence="1">Belongs to the HMG-CoA lyase family.</text>
</comment>
<protein>
    <submittedName>
        <fullName evidence="5">Hydroxymethylglutaryl-CoA lyase</fullName>
    </submittedName>
</protein>
<accession>A0ABP9DGU7</accession>
<sequence>MQGIAEFIPTETKISYINQLIKIGFDTIDVGSFVSPKAIPQMRDTAEVLRGLDLHQANSKLLVIVANVRGALDALDFDEVATLGFPLSLSETFQQRNTNKSIEEAIKVVDRINDLCEQSYRKLVVYLSMGFGNPYGDAYSPELLTEFTEKLQEIGVQRVALADTVGTATPSMVKEVFEMVLPAFPEMEIGAHLHATPQDAYALVKAAYEAGCRRFDSAMGGLGGCPMAKDSLTGNISTETLVEYLMSIDALPEMNMEALAIASERRRILLPSN</sequence>
<organism evidence="5 6">
    <name type="scientific">Algivirga pacifica</name>
    <dbReference type="NCBI Taxonomy" id="1162670"/>
    <lineage>
        <taxon>Bacteria</taxon>
        <taxon>Pseudomonadati</taxon>
        <taxon>Bacteroidota</taxon>
        <taxon>Cytophagia</taxon>
        <taxon>Cytophagales</taxon>
        <taxon>Flammeovirgaceae</taxon>
        <taxon>Algivirga</taxon>
    </lineage>
</organism>
<evidence type="ECO:0000313" key="5">
    <source>
        <dbReference type="EMBL" id="GAA4844338.1"/>
    </source>
</evidence>
<dbReference type="Gene3D" id="3.20.20.70">
    <property type="entry name" value="Aldolase class I"/>
    <property type="match status" value="1"/>
</dbReference>
<evidence type="ECO:0000256" key="2">
    <source>
        <dbReference type="ARBA" id="ARBA00022723"/>
    </source>
</evidence>
<dbReference type="Pfam" id="PF00682">
    <property type="entry name" value="HMGL-like"/>
    <property type="match status" value="1"/>
</dbReference>
<dbReference type="PANTHER" id="PTHR42738:SF7">
    <property type="entry name" value="HYDROXYMETHYLGLUTARYL-COA LYASE"/>
    <property type="match status" value="1"/>
</dbReference>
<evidence type="ECO:0000256" key="1">
    <source>
        <dbReference type="ARBA" id="ARBA00009405"/>
    </source>
</evidence>
<evidence type="ECO:0000313" key="6">
    <source>
        <dbReference type="Proteomes" id="UP001500298"/>
    </source>
</evidence>
<feature type="domain" description="Pyruvate carboxyltransferase" evidence="4">
    <location>
        <begin position="1"/>
        <end position="252"/>
    </location>
</feature>
<dbReference type="GO" id="GO:0016829">
    <property type="term" value="F:lyase activity"/>
    <property type="evidence" value="ECO:0007669"/>
    <property type="project" value="UniProtKB-KW"/>
</dbReference>
<comment type="caution">
    <text evidence="5">The sequence shown here is derived from an EMBL/GenBank/DDBJ whole genome shotgun (WGS) entry which is preliminary data.</text>
</comment>
<keyword evidence="3 5" id="KW-0456">Lyase</keyword>